<dbReference type="EMBL" id="CDOI01000164">
    <property type="protein sequence ID" value="CEN48008.1"/>
    <property type="molecule type" value="Genomic_DNA"/>
</dbReference>
<gene>
    <name evidence="1" type="ORF">CCAND38_510013</name>
</gene>
<proteinExistence type="predicted"/>
<organism evidence="1 2">
    <name type="scientific">Capnocytophaga canis</name>
    <dbReference type="NCBI Taxonomy" id="1848903"/>
    <lineage>
        <taxon>Bacteria</taxon>
        <taxon>Pseudomonadati</taxon>
        <taxon>Bacteroidota</taxon>
        <taxon>Flavobacteriia</taxon>
        <taxon>Flavobacteriales</taxon>
        <taxon>Flavobacteriaceae</taxon>
        <taxon>Capnocytophaga</taxon>
    </lineage>
</organism>
<dbReference type="Proteomes" id="UP000045051">
    <property type="component" value="Unassembled WGS sequence"/>
</dbReference>
<accession>A0A0B7IDF1</accession>
<sequence length="38" mass="4576">MYLNPNSLEVDYFSQLYVDRIYKTPLFTTLYLFYGVST</sequence>
<dbReference type="AlphaFoldDB" id="A0A0B7IDF1"/>
<evidence type="ECO:0000313" key="2">
    <source>
        <dbReference type="Proteomes" id="UP000045051"/>
    </source>
</evidence>
<evidence type="ECO:0000313" key="1">
    <source>
        <dbReference type="EMBL" id="CEN48008.1"/>
    </source>
</evidence>
<reference evidence="1 2" key="1">
    <citation type="submission" date="2015-01" db="EMBL/GenBank/DDBJ databases">
        <authorList>
            <person name="MANFREDI Pablo"/>
        </authorList>
    </citation>
    <scope>NUCLEOTIDE SEQUENCE [LARGE SCALE GENOMIC DNA]</scope>
    <source>
        <strain evidence="1 2">CcD38</strain>
    </source>
</reference>
<name>A0A0B7IDF1_9FLAO</name>
<keyword evidence="2" id="KW-1185">Reference proteome</keyword>
<protein>
    <submittedName>
        <fullName evidence="1">Uncharacterized protein</fullName>
    </submittedName>
</protein>